<keyword evidence="14" id="KW-0067">ATP-binding</keyword>
<evidence type="ECO:0000256" key="17">
    <source>
        <dbReference type="ARBA" id="ARBA00025280"/>
    </source>
</evidence>
<comment type="similarity">
    <text evidence="4">In the C-terminal section; belongs to the AccA family.</text>
</comment>
<accession>A0ABS3ATX8</accession>
<dbReference type="Proteomes" id="UP000717534">
    <property type="component" value="Unassembled WGS sequence"/>
</dbReference>
<comment type="caution">
    <text evidence="21">The sequence shown here is derived from an EMBL/GenBank/DDBJ whole genome shotgun (WGS) entry which is preliminary data.</text>
</comment>
<comment type="subunit">
    <text evidence="6">Acetyl-CoA carboxylase is a heterotetramer composed of biotin carboxyl carrier protein (AccB), biotin carboxylase (AccC) and two subunits of ACCase subunit beta/alpha.</text>
</comment>
<evidence type="ECO:0000256" key="3">
    <source>
        <dbReference type="ARBA" id="ARBA00004956"/>
    </source>
</evidence>
<keyword evidence="15" id="KW-0443">Lipid metabolism</keyword>
<keyword evidence="9" id="KW-0963">Cytoplasm</keyword>
<evidence type="ECO:0000256" key="6">
    <source>
        <dbReference type="ARBA" id="ARBA00011664"/>
    </source>
</evidence>
<evidence type="ECO:0000256" key="12">
    <source>
        <dbReference type="ARBA" id="ARBA00022741"/>
    </source>
</evidence>
<evidence type="ECO:0000256" key="18">
    <source>
        <dbReference type="ARBA" id="ARBA00049152"/>
    </source>
</evidence>
<evidence type="ECO:0000256" key="13">
    <source>
        <dbReference type="ARBA" id="ARBA00022832"/>
    </source>
</evidence>
<dbReference type="PRINTS" id="PR01070">
    <property type="entry name" value="ACCCTRFRASEB"/>
</dbReference>
<organism evidence="21 22">
    <name type="scientific">Desulfotalea psychrophila</name>
    <dbReference type="NCBI Taxonomy" id="84980"/>
    <lineage>
        <taxon>Bacteria</taxon>
        <taxon>Pseudomonadati</taxon>
        <taxon>Thermodesulfobacteriota</taxon>
        <taxon>Desulfobulbia</taxon>
        <taxon>Desulfobulbales</taxon>
        <taxon>Desulfocapsaceae</taxon>
        <taxon>Desulfotalea</taxon>
    </lineage>
</organism>
<comment type="catalytic activity">
    <reaction evidence="18">
        <text>N(6)-carboxybiotinyl-L-lysyl-[protein] + acetyl-CoA = N(6)-biotinyl-L-lysyl-[protein] + malonyl-CoA</text>
        <dbReference type="Rhea" id="RHEA:54728"/>
        <dbReference type="Rhea" id="RHEA-COMP:10505"/>
        <dbReference type="Rhea" id="RHEA-COMP:10506"/>
        <dbReference type="ChEBI" id="CHEBI:57288"/>
        <dbReference type="ChEBI" id="CHEBI:57384"/>
        <dbReference type="ChEBI" id="CHEBI:83144"/>
        <dbReference type="ChEBI" id="CHEBI:83145"/>
        <dbReference type="EC" id="2.1.3.15"/>
    </reaction>
</comment>
<dbReference type="PANTHER" id="PTHR42853:SF3">
    <property type="entry name" value="ACETYL-COENZYME A CARBOXYLASE CARBOXYL TRANSFERASE SUBUNIT ALPHA, CHLOROPLASTIC"/>
    <property type="match status" value="1"/>
</dbReference>
<comment type="similarity">
    <text evidence="5">In the N-terminal section; belongs to the AccD/PCCB family.</text>
</comment>
<feature type="domain" description="CoA carboxyltransferase C-terminal" evidence="20">
    <location>
        <begin position="58"/>
        <end position="321"/>
    </location>
</feature>
<sequence length="756" mass="85888">MNELLKALQKIEERINYLIQIKDFTNWGNLFGFQETCSELKQNPYEYHEEQFQAEIRKLDESISFLEERAEEQLTPMERVRIVRTVERFSLKDILENVYEDYTELGGQDEANIDPAMVCAKATIVRRIKNKPYTATVMVIGQETGHGEEFRNGGSCRPEGNEKALRYMRVAETEGIPIHFYIFTPGSFPIEEYPGAAQQIARNIYAMTKLRVPMVSLISEGGSGGAEAIGLSDFRLMCSHGYYSVISPEGAAAIEGKFREGEKVPKELIEVCAERLKLTAVDNRTLGTIDAIVKEPQLGARHDDFAFFAQIRAEITRATDKVVLSAKSFKAFRDWENKRRKKKTERKDLAVDIPWDLTLDEQRRLLNLRSKKYREMAMLGFGGHPDPTETFFKQFQEKSEKFYYNLRYDVLKNSRKQLQKTFRDMSGEGSVIMKRLTSPLNTVKDFFAKDGTRKTPPLRIAHNATTPTPQPIQDPLELIDNYTSPLANEDRTITCPNSQKSGCKDLWIPDLYGEFGGVCENCGHHFPLEYKWYLHNVFDPNSIAFFATDITSENPLGYTGLDSRLKSAKKKTGRGSGNLTFSAKVMDIKIVVSMLYQDFRSGTVGSAEGEKFVQACELASRKKRPLLSYVHTTGGIRIQEGTLGVTQMPKCTMAVREYIDAGGLYIVVYDNNSYAGPVASFLGCSPYQFAIRSSRVGFAGPRVIRETTGTDIPPDYHSARNALKRGHIQGIWDRRDFRRNLHKSLMTMGSHNLYYR</sequence>
<keyword evidence="12" id="KW-0547">Nucleotide-binding</keyword>
<dbReference type="SUPFAM" id="SSF52096">
    <property type="entry name" value="ClpP/crotonase"/>
    <property type="match status" value="2"/>
</dbReference>
<evidence type="ECO:0000256" key="8">
    <source>
        <dbReference type="ARBA" id="ARBA00018312"/>
    </source>
</evidence>
<comment type="subcellular location">
    <subcellularLocation>
        <location evidence="2">Cytoplasm</location>
    </subcellularLocation>
</comment>
<dbReference type="EMBL" id="JAFITO010000003">
    <property type="protein sequence ID" value="MBN4068067.1"/>
    <property type="molecule type" value="Genomic_DNA"/>
</dbReference>
<dbReference type="GO" id="GO:0016740">
    <property type="term" value="F:transferase activity"/>
    <property type="evidence" value="ECO:0007669"/>
    <property type="project" value="UniProtKB-KW"/>
</dbReference>
<evidence type="ECO:0000256" key="10">
    <source>
        <dbReference type="ARBA" id="ARBA00022516"/>
    </source>
</evidence>
<feature type="domain" description="CoA carboxyltransferase N-terminal" evidence="19">
    <location>
        <begin position="496"/>
        <end position="756"/>
    </location>
</feature>
<proteinExistence type="inferred from homology"/>
<keyword evidence="13" id="KW-0276">Fatty acid metabolism</keyword>
<keyword evidence="16" id="KW-0275">Fatty acid biosynthesis</keyword>
<evidence type="ECO:0000259" key="20">
    <source>
        <dbReference type="PROSITE" id="PS50989"/>
    </source>
</evidence>
<name>A0ABS3ATX8_9BACT</name>
<dbReference type="PROSITE" id="PS50980">
    <property type="entry name" value="COA_CT_NTER"/>
    <property type="match status" value="1"/>
</dbReference>
<gene>
    <name evidence="21" type="ORF">JYU06_00885</name>
</gene>
<comment type="cofactor">
    <cofactor evidence="1">
        <name>Zn(2+)</name>
        <dbReference type="ChEBI" id="CHEBI:29105"/>
    </cofactor>
</comment>
<dbReference type="InterPro" id="IPR011762">
    <property type="entry name" value="COA_CT_N"/>
</dbReference>
<keyword evidence="10" id="KW-0444">Lipid biosynthesis</keyword>
<dbReference type="PANTHER" id="PTHR42853">
    <property type="entry name" value="ACETYL-COENZYME A CARBOXYLASE CARBOXYL TRANSFERASE SUBUNIT ALPHA"/>
    <property type="match status" value="1"/>
</dbReference>
<evidence type="ECO:0000256" key="2">
    <source>
        <dbReference type="ARBA" id="ARBA00004496"/>
    </source>
</evidence>
<dbReference type="InterPro" id="IPR011763">
    <property type="entry name" value="COA_CT_C"/>
</dbReference>
<dbReference type="PROSITE" id="PS50989">
    <property type="entry name" value="COA_CT_CTER"/>
    <property type="match status" value="1"/>
</dbReference>
<evidence type="ECO:0000256" key="9">
    <source>
        <dbReference type="ARBA" id="ARBA00022490"/>
    </source>
</evidence>
<dbReference type="InterPro" id="IPR001095">
    <property type="entry name" value="Acetyl_CoA_COase_a_su"/>
</dbReference>
<evidence type="ECO:0000256" key="4">
    <source>
        <dbReference type="ARBA" id="ARBA00006276"/>
    </source>
</evidence>
<evidence type="ECO:0000313" key="22">
    <source>
        <dbReference type="Proteomes" id="UP000717534"/>
    </source>
</evidence>
<evidence type="ECO:0000256" key="11">
    <source>
        <dbReference type="ARBA" id="ARBA00022679"/>
    </source>
</evidence>
<evidence type="ECO:0000256" key="1">
    <source>
        <dbReference type="ARBA" id="ARBA00001947"/>
    </source>
</evidence>
<comment type="function">
    <text evidence="17">Component of the acetyl coenzyme A carboxylase (ACC) complex. Biotin carboxylase (BC) catalyzes the carboxylation of biotin on its carrier protein (BCCP) and then the CO(2) group is transferred by the transcarboxylase to acetyl-CoA to form malonyl-CoA.</text>
</comment>
<protein>
    <recommendedName>
        <fullName evidence="8">Acetyl-coenzyme A carboxylase carboxyl transferase subunits beta/alpha</fullName>
        <ecNumber evidence="7">2.1.3.15</ecNumber>
    </recommendedName>
</protein>
<evidence type="ECO:0000256" key="7">
    <source>
        <dbReference type="ARBA" id="ARBA00011883"/>
    </source>
</evidence>
<dbReference type="Gene3D" id="3.90.226.10">
    <property type="entry name" value="2-enoyl-CoA Hydratase, Chain A, domain 1"/>
    <property type="match status" value="2"/>
</dbReference>
<reference evidence="21 22" key="1">
    <citation type="submission" date="2021-02" db="EMBL/GenBank/DDBJ databases">
        <title>Activity-based single-cell genomes from oceanic crustal fluid captures similar information to metagenomic and metatranscriptomic surveys with orders of magnitude less sampling.</title>
        <authorList>
            <person name="D'Angelo T.S."/>
            <person name="Orcutt B.N."/>
        </authorList>
    </citation>
    <scope>NUCLEOTIDE SEQUENCE [LARGE SCALE GENOMIC DNA]</scope>
    <source>
        <strain evidence="21">AH-315-G02</strain>
    </source>
</reference>
<dbReference type="InterPro" id="IPR000438">
    <property type="entry name" value="Acetyl_CoA_COase_Trfase_b_su"/>
</dbReference>
<evidence type="ECO:0000256" key="14">
    <source>
        <dbReference type="ARBA" id="ARBA00022840"/>
    </source>
</evidence>
<dbReference type="Pfam" id="PF03255">
    <property type="entry name" value="ACCA"/>
    <property type="match status" value="1"/>
</dbReference>
<evidence type="ECO:0000313" key="21">
    <source>
        <dbReference type="EMBL" id="MBN4068067.1"/>
    </source>
</evidence>
<comment type="pathway">
    <text evidence="3">Lipid metabolism; malonyl-CoA biosynthesis; malonyl-CoA from acetyl-CoA: step 1/1.</text>
</comment>
<dbReference type="InterPro" id="IPR029045">
    <property type="entry name" value="ClpP/crotonase-like_dom_sf"/>
</dbReference>
<dbReference type="EC" id="2.1.3.15" evidence="7"/>
<evidence type="ECO:0000256" key="15">
    <source>
        <dbReference type="ARBA" id="ARBA00023098"/>
    </source>
</evidence>
<evidence type="ECO:0000259" key="19">
    <source>
        <dbReference type="PROSITE" id="PS50980"/>
    </source>
</evidence>
<keyword evidence="22" id="KW-1185">Reference proteome</keyword>
<keyword evidence="11 21" id="KW-0808">Transferase</keyword>
<evidence type="ECO:0000256" key="5">
    <source>
        <dbReference type="ARBA" id="ARBA00010284"/>
    </source>
</evidence>
<evidence type="ECO:0000256" key="16">
    <source>
        <dbReference type="ARBA" id="ARBA00023160"/>
    </source>
</evidence>